<reference evidence="4 5" key="1">
    <citation type="submission" date="2014-12" db="EMBL/GenBank/DDBJ databases">
        <title>Genome assembly of Enhygromyxa salina DSM 15201.</title>
        <authorList>
            <person name="Sharma G."/>
            <person name="Subramanian S."/>
        </authorList>
    </citation>
    <scope>NUCLEOTIDE SEQUENCE [LARGE SCALE GENOMIC DNA]</scope>
    <source>
        <strain evidence="4 5">DSM 15201</strain>
    </source>
</reference>
<evidence type="ECO:0000259" key="3">
    <source>
        <dbReference type="Pfam" id="PF13191"/>
    </source>
</evidence>
<dbReference type="RefSeq" id="WP_052551671.1">
    <property type="nucleotide sequence ID" value="NZ_JMCC02000054.1"/>
</dbReference>
<dbReference type="PANTHER" id="PTHR16305">
    <property type="entry name" value="TESTICULAR SOLUBLE ADENYLYL CYCLASE"/>
    <property type="match status" value="1"/>
</dbReference>
<sequence>MATGHSALTDLGRLAEIDASSFQQAVILWDRFHVIGQRRELGDTVVVAVKDLHKTLGDPLTRRLNLHLVPLPLGPNEDARLIRACGVESQFQPRVSAVGRTKAWLVLVCEPAVGGAATLAPATSTLEGGKALVLASECASLLTKLHAVDVHGVRFQREMVRTEDDRFFLDSFTHLLGHVGQPDPKLDVDALAEFIRELGDASTSAALDQAPSTAVELTERLRSLASASGLLQPDPTTDLPADPPFIGRSLAFTELRRGFDQAQIAQPTALIIKGPRGIGKSRLMGEFVSARARADDAIVLTGAWQQQSADSRGGLLNALEQLPQALARLNADERDDIRRRINRATRHLGAIVTRSAPSLGEVLRNVEELPRLELGEDFSRHTAVIADLLRSIGTSKRPLVLVLDNLETTDGSSAIVLKILAQRRPAHHTLLVMGLRTKSGGFVPDFEFESVELKPLTEPEISDLLTQTLPGSVVEAESLGQTLWSMSAGLPLVAWTNLRAWIDRGQLVRSPEDGSWRARKSLRDELDGGFEVEDVFGVVLAAAESGVRELALRVAVMGTEVDIESIHELDIANADAGLADLVKRGILANTTQGIQDAVRFPHDTIRELVLASSTEAELRAAHAAVANLVAARNAPVAQIAYHRDLALDPSGNTSPEAFDRLSRLHVDAGRERLAVYDLERARWHLERALEHSRDTEQRSQAAEGLADICLLSDDLDTAVSLYTAIIATSDGPRAVQMGAKAVAFLFSKAATIEARQLGNMALEVVSEPTPTSSFGKIAALFGAMLRSWFGPPKNMNIEVREGLCRLYPWMAIMSLVDDAAGVPMYLARGHWIAKGLDIGPASMVHSSEAAMWAAVGRFKHANELFALAFEISVKANDPWAQGWVKHMWAHVSLLPADRYEEGQDMLDDAIAAFRETGDVSISILSITFKGLFGRDREPAEMVLGWFDEAVATARRNGKFVGTATLEALRLHVLARQGRTDLEARLASLADQLDEADMAGVERLMARVHLAYAALESKSRKIAMAQVVAAKAILGELPGVPEYCAEIHIVTVLIYLEWPPATNEDEKVFRLAIRKSRAAAKQSLRLRAHGAMVEFKLALLAGNNETARALAAKIVADFDVHENLYIARQAHLGLSRLLKGENVLAAAEHDRVARNLGRRLGLQDQVLLSDFTEIEEETHALGLEADSRLNLDDSQYDIPAAGMLTSAVQKQPRRRRAAAPTLEAQTDVLEAWDLGSSSSPHTVLGQLLTPVRDAVSGSLGGDTLELRCVEPTLSVPIASADLQVVLINLLLACHDAVGSDSTITATLGVDETESHELVASKPFAGPGESPSPPPGRYLTIRVSAPSPASRVPVLNSFPTCERLVQTVKGFLNANVDRKQVVLQARIPLEQQPAPTASPPLRAVIVHPDADVRDALASALMEVGASCSVFEPEQFNSTKLEDSVLLLADGMSIEPVAVLEPLLNLRIVELVKHGAEPMSYEHQTLRVPFSETELEDILR</sequence>
<evidence type="ECO:0000313" key="4">
    <source>
        <dbReference type="EMBL" id="KIG15412.1"/>
    </source>
</evidence>
<dbReference type="SUPFAM" id="SSF52540">
    <property type="entry name" value="P-loop containing nucleoside triphosphate hydrolases"/>
    <property type="match status" value="1"/>
</dbReference>
<dbReference type="Proteomes" id="UP000031599">
    <property type="component" value="Unassembled WGS sequence"/>
</dbReference>
<keyword evidence="2" id="KW-0067">ATP-binding</keyword>
<accession>A0A0C2D5T8</accession>
<organism evidence="4 5">
    <name type="scientific">Enhygromyxa salina</name>
    <dbReference type="NCBI Taxonomy" id="215803"/>
    <lineage>
        <taxon>Bacteria</taxon>
        <taxon>Pseudomonadati</taxon>
        <taxon>Myxococcota</taxon>
        <taxon>Polyangia</taxon>
        <taxon>Nannocystales</taxon>
        <taxon>Nannocystaceae</taxon>
        <taxon>Enhygromyxa</taxon>
    </lineage>
</organism>
<dbReference type="GO" id="GO:0005737">
    <property type="term" value="C:cytoplasm"/>
    <property type="evidence" value="ECO:0007669"/>
    <property type="project" value="TreeGrafter"/>
</dbReference>
<dbReference type="InterPro" id="IPR041664">
    <property type="entry name" value="AAA_16"/>
</dbReference>
<evidence type="ECO:0000256" key="2">
    <source>
        <dbReference type="ARBA" id="ARBA00022840"/>
    </source>
</evidence>
<keyword evidence="1" id="KW-0547">Nucleotide-binding</keyword>
<evidence type="ECO:0000313" key="5">
    <source>
        <dbReference type="Proteomes" id="UP000031599"/>
    </source>
</evidence>
<gene>
    <name evidence="4" type="ORF">DB30_05608</name>
</gene>
<proteinExistence type="predicted"/>
<dbReference type="InterPro" id="IPR027417">
    <property type="entry name" value="P-loop_NTPase"/>
</dbReference>
<dbReference type="Gene3D" id="3.40.50.300">
    <property type="entry name" value="P-loop containing nucleotide triphosphate hydrolases"/>
    <property type="match status" value="1"/>
</dbReference>
<dbReference type="Pfam" id="PF13191">
    <property type="entry name" value="AAA_16"/>
    <property type="match status" value="1"/>
</dbReference>
<comment type="caution">
    <text evidence="4">The sequence shown here is derived from an EMBL/GenBank/DDBJ whole genome shotgun (WGS) entry which is preliminary data.</text>
</comment>
<name>A0A0C2D5T8_9BACT</name>
<evidence type="ECO:0000256" key="1">
    <source>
        <dbReference type="ARBA" id="ARBA00022741"/>
    </source>
</evidence>
<dbReference type="EMBL" id="JMCC02000054">
    <property type="protein sequence ID" value="KIG15412.1"/>
    <property type="molecule type" value="Genomic_DNA"/>
</dbReference>
<feature type="domain" description="Orc1-like AAA ATPase" evidence="3">
    <location>
        <begin position="244"/>
        <end position="432"/>
    </location>
</feature>
<dbReference type="PANTHER" id="PTHR16305:SF28">
    <property type="entry name" value="GUANYLATE CYCLASE DOMAIN-CONTAINING PROTEIN"/>
    <property type="match status" value="1"/>
</dbReference>
<dbReference type="GO" id="GO:0004016">
    <property type="term" value="F:adenylate cyclase activity"/>
    <property type="evidence" value="ECO:0007669"/>
    <property type="project" value="TreeGrafter"/>
</dbReference>
<dbReference type="GO" id="GO:0005524">
    <property type="term" value="F:ATP binding"/>
    <property type="evidence" value="ECO:0007669"/>
    <property type="project" value="UniProtKB-KW"/>
</dbReference>
<protein>
    <submittedName>
        <fullName evidence="4">Large transcriptional regulator</fullName>
    </submittedName>
</protein>